<protein>
    <recommendedName>
        <fullName evidence="5">Leucine-binding protein domain-containing protein</fullName>
    </recommendedName>
</protein>
<sequence>MCVSTAGAAIPKGPIKIGVVMPTTGPIAYDGRLTLNGIEMAVSEVNKAGGIKGNKIELFIEDSANVPATAVAAMEKLVGMQKVTGVIGDFGSSCTLAMMDVAQRSQTPLITPISLAPKITEMGNKWMFRGCDNSAMIAKAFTKWAVNDKKVKKWAYIAINTDYGRGSVEAFNAELTKLGGKAVFTEYFNQGETDYYPIVTKLKASGADALCLFGETVDLSRVVSQFYEMGLGGKMLVMDPTSGTFNEKFIELAKKNANGIVGASRFVASIPTPAAKKFTADYKALYKINPEKYAQAGYDCMKMLATAIEKADSTDRSKVRDALAAIKYEGPQGKAHFDAKNQLQISEYIVAVNDGNIVVIAGPISGE</sequence>
<dbReference type="PANTHER" id="PTHR30483">
    <property type="entry name" value="LEUCINE-SPECIFIC-BINDING PROTEIN"/>
    <property type="match status" value="1"/>
</dbReference>
<dbReference type="SUPFAM" id="SSF53822">
    <property type="entry name" value="Periplasmic binding protein-like I"/>
    <property type="match status" value="1"/>
</dbReference>
<evidence type="ECO:0000313" key="7">
    <source>
        <dbReference type="Proteomes" id="UP000093044"/>
    </source>
</evidence>
<dbReference type="InterPro" id="IPR051010">
    <property type="entry name" value="BCAA_transport"/>
</dbReference>
<dbReference type="KEGG" id="cpor:BED41_01980"/>
<accession>A0A1B2I958</accession>
<dbReference type="STRING" id="1197717.BED41_01980"/>
<dbReference type="PRINTS" id="PR00337">
    <property type="entry name" value="LEUILEVALBP"/>
</dbReference>
<evidence type="ECO:0000256" key="1">
    <source>
        <dbReference type="ARBA" id="ARBA00010062"/>
    </source>
</evidence>
<dbReference type="CDD" id="cd19980">
    <property type="entry name" value="PBP1_ABC_ligand_binding-like"/>
    <property type="match status" value="1"/>
</dbReference>
<keyword evidence="2" id="KW-0813">Transport</keyword>
<comment type="similarity">
    <text evidence="1">Belongs to the leucine-binding protein family.</text>
</comment>
<evidence type="ECO:0000256" key="3">
    <source>
        <dbReference type="ARBA" id="ARBA00022729"/>
    </source>
</evidence>
<dbReference type="InterPro" id="IPR028081">
    <property type="entry name" value="Leu-bd"/>
</dbReference>
<keyword evidence="7" id="KW-1185">Reference proteome</keyword>
<evidence type="ECO:0000256" key="2">
    <source>
        <dbReference type="ARBA" id="ARBA00022448"/>
    </source>
</evidence>
<dbReference type="InterPro" id="IPR000709">
    <property type="entry name" value="Leu_Ile_Val-bd"/>
</dbReference>
<evidence type="ECO:0000259" key="5">
    <source>
        <dbReference type="Pfam" id="PF13458"/>
    </source>
</evidence>
<dbReference type="GO" id="GO:0006865">
    <property type="term" value="P:amino acid transport"/>
    <property type="evidence" value="ECO:0007669"/>
    <property type="project" value="UniProtKB-KW"/>
</dbReference>
<dbReference type="Gene3D" id="3.40.50.2300">
    <property type="match status" value="2"/>
</dbReference>
<organism evidence="6 7">
    <name type="scientific">Cloacibacillus porcorum</name>
    <dbReference type="NCBI Taxonomy" id="1197717"/>
    <lineage>
        <taxon>Bacteria</taxon>
        <taxon>Thermotogati</taxon>
        <taxon>Synergistota</taxon>
        <taxon>Synergistia</taxon>
        <taxon>Synergistales</taxon>
        <taxon>Synergistaceae</taxon>
        <taxon>Cloacibacillus</taxon>
    </lineage>
</organism>
<dbReference type="EMBL" id="CP016757">
    <property type="protein sequence ID" value="ANZ46524.1"/>
    <property type="molecule type" value="Genomic_DNA"/>
</dbReference>
<dbReference type="Pfam" id="PF13458">
    <property type="entry name" value="Peripla_BP_6"/>
    <property type="match status" value="1"/>
</dbReference>
<evidence type="ECO:0000256" key="4">
    <source>
        <dbReference type="ARBA" id="ARBA00022970"/>
    </source>
</evidence>
<keyword evidence="4" id="KW-0029">Amino-acid transport</keyword>
<gene>
    <name evidence="6" type="ORF">BED41_01980</name>
</gene>
<dbReference type="InterPro" id="IPR028082">
    <property type="entry name" value="Peripla_BP_I"/>
</dbReference>
<proteinExistence type="inferred from homology"/>
<keyword evidence="3" id="KW-0732">Signal</keyword>
<reference evidence="6" key="1">
    <citation type="submission" date="2016-08" db="EMBL/GenBank/DDBJ databases">
        <title>Complete genome of Cloacibacillus porcorum.</title>
        <authorList>
            <person name="Looft T."/>
            <person name="Bayles D.O."/>
            <person name="Alt D.P."/>
        </authorList>
    </citation>
    <scope>NUCLEOTIDE SEQUENCE [LARGE SCALE GENOMIC DNA]</scope>
    <source>
        <strain evidence="6">CL-84</strain>
    </source>
</reference>
<evidence type="ECO:0000313" key="6">
    <source>
        <dbReference type="EMBL" id="ANZ46524.1"/>
    </source>
</evidence>
<dbReference type="Proteomes" id="UP000093044">
    <property type="component" value="Chromosome"/>
</dbReference>
<name>A0A1B2I958_9BACT</name>
<dbReference type="PANTHER" id="PTHR30483:SF6">
    <property type="entry name" value="PERIPLASMIC BINDING PROTEIN OF ABC TRANSPORTER FOR NATURAL AMINO ACIDS"/>
    <property type="match status" value="1"/>
</dbReference>
<feature type="domain" description="Leucine-binding protein" evidence="5">
    <location>
        <begin position="14"/>
        <end position="354"/>
    </location>
</feature>
<dbReference type="AlphaFoldDB" id="A0A1B2I958"/>